<proteinExistence type="predicted"/>
<reference evidence="2 3" key="1">
    <citation type="submission" date="2017-12" db="EMBL/GenBank/DDBJ databases">
        <title>Sequencing, de novo assembly and annotation of complete genome of a new Thraustochytrid species, strain FCC1311.</title>
        <authorList>
            <person name="Sedici K."/>
            <person name="Godart F."/>
            <person name="Aiese Cigliano R."/>
            <person name="Sanseverino W."/>
            <person name="Barakat M."/>
            <person name="Ortet P."/>
            <person name="Marechal E."/>
            <person name="Cagnac O."/>
            <person name="Amato A."/>
        </authorList>
    </citation>
    <scope>NUCLEOTIDE SEQUENCE [LARGE SCALE GENOMIC DNA]</scope>
</reference>
<dbReference type="EMBL" id="BEYU01000100">
    <property type="protein sequence ID" value="GBG31570.1"/>
    <property type="molecule type" value="Genomic_DNA"/>
</dbReference>
<sequence>MSVTKSARRASQSQSNFLGLRKDAEKADELVDNALAAVSTAQTAKAFLDITTQAALSSSAAAAATHFLTVGTAMDVALLHDKSRKPLEEILRRDTAFASDEEVEHAFGQVGDILRGNDHKSGLVNHFNNILDDEALAGGYIAVWFGEESEQAGNQYSRVKICALSPHWKIAHGTRDTNTINLDCEFDDLIRGRAIPVDEIYIAQFKEGSECYVDGEDAYGVIAEPVGCTYEEWHHRGRIVLVLIDGANDPGENTSKTFPSAFPPPNLTISKDKNATR</sequence>
<gene>
    <name evidence="2" type="ORF">FCC1311_077942</name>
</gene>
<name>A0A2R5GL21_9STRA</name>
<comment type="caution">
    <text evidence="2">The sequence shown here is derived from an EMBL/GenBank/DDBJ whole genome shotgun (WGS) entry which is preliminary data.</text>
</comment>
<dbReference type="Proteomes" id="UP000241890">
    <property type="component" value="Unassembled WGS sequence"/>
</dbReference>
<dbReference type="InParanoid" id="A0A2R5GL21"/>
<keyword evidence="3" id="KW-1185">Reference proteome</keyword>
<organism evidence="2 3">
    <name type="scientific">Hondaea fermentalgiana</name>
    <dbReference type="NCBI Taxonomy" id="2315210"/>
    <lineage>
        <taxon>Eukaryota</taxon>
        <taxon>Sar</taxon>
        <taxon>Stramenopiles</taxon>
        <taxon>Bigyra</taxon>
        <taxon>Labyrinthulomycetes</taxon>
        <taxon>Thraustochytrida</taxon>
        <taxon>Thraustochytriidae</taxon>
        <taxon>Hondaea</taxon>
    </lineage>
</organism>
<protein>
    <submittedName>
        <fullName evidence="2">Uncharacterized protein</fullName>
    </submittedName>
</protein>
<evidence type="ECO:0000313" key="3">
    <source>
        <dbReference type="Proteomes" id="UP000241890"/>
    </source>
</evidence>
<accession>A0A2R5GL21</accession>
<evidence type="ECO:0000313" key="2">
    <source>
        <dbReference type="EMBL" id="GBG31570.1"/>
    </source>
</evidence>
<dbReference type="AlphaFoldDB" id="A0A2R5GL21"/>
<evidence type="ECO:0000256" key="1">
    <source>
        <dbReference type="SAM" id="MobiDB-lite"/>
    </source>
</evidence>
<feature type="region of interest" description="Disordered" evidence="1">
    <location>
        <begin position="254"/>
        <end position="277"/>
    </location>
</feature>